<comment type="caution">
    <text evidence="4">The sequence shown here is derived from an EMBL/GenBank/DDBJ whole genome shotgun (WGS) entry which is preliminary data.</text>
</comment>
<dbReference type="Gene3D" id="1.10.10.60">
    <property type="entry name" value="Homeodomain-like"/>
    <property type="match status" value="1"/>
</dbReference>
<accession>A0A444MAH3</accession>
<reference evidence="4 5" key="1">
    <citation type="journal article" date="2015" name="Int. J. Syst. Evol. Microbiol.">
        <title>Gemmobacter intermedius sp. nov., isolated from a white stork (Ciconia ciconia).</title>
        <authorList>
            <person name="Kampfer P."/>
            <person name="Jerzak L."/>
            <person name="Wilharm G."/>
            <person name="Golke J."/>
            <person name="Busse H.J."/>
            <person name="Glaeser S.P."/>
        </authorList>
    </citation>
    <scope>NUCLEOTIDE SEQUENCE [LARGE SCALE GENOMIC DNA]</scope>
    <source>
        <strain evidence="4 5">119/4</strain>
    </source>
</reference>
<protein>
    <submittedName>
        <fullName evidence="4">TetR/AcrR family transcriptional regulator</fullName>
    </submittedName>
</protein>
<dbReference type="GO" id="GO:0003677">
    <property type="term" value="F:DNA binding"/>
    <property type="evidence" value="ECO:0007669"/>
    <property type="project" value="UniProtKB-UniRule"/>
</dbReference>
<keyword evidence="1 2" id="KW-0238">DNA-binding</keyword>
<dbReference type="Proteomes" id="UP000287168">
    <property type="component" value="Unassembled WGS sequence"/>
</dbReference>
<gene>
    <name evidence="4" type="ORF">EP867_12190</name>
</gene>
<organism evidence="4 5">
    <name type="scientific">Falsigemmobacter intermedius</name>
    <dbReference type="NCBI Taxonomy" id="1553448"/>
    <lineage>
        <taxon>Bacteria</taxon>
        <taxon>Pseudomonadati</taxon>
        <taxon>Pseudomonadota</taxon>
        <taxon>Alphaproteobacteria</taxon>
        <taxon>Rhodobacterales</taxon>
        <taxon>Paracoccaceae</taxon>
        <taxon>Falsigemmobacter</taxon>
    </lineage>
</organism>
<dbReference type="PROSITE" id="PS50977">
    <property type="entry name" value="HTH_TETR_2"/>
    <property type="match status" value="1"/>
</dbReference>
<sequence>MCSGAGGAMVFRTHVNSDFVNPLCCLLGHHSPLCGFLDAAPLWSAPPRAMIAVPHRQTEAMAATHAPRTAALPAEEERDSRLSRADWLAHALQTLVREGIDQVKIQSMARGLGVARSSFYWHFDSREALLDAMMEEWLQKNTGPIIERAMRPAADVNFALISVSECWLHPELFDPALDVAVRLWARRSDAVRATVLQADTMRIEALKTMFLRYGYEQTDALIRARTIYFTQIGQFTLEDIDPPPLREIHAVDYIRIFTGVPLTEAHLQALRTAFRRRESKM</sequence>
<evidence type="ECO:0000256" key="1">
    <source>
        <dbReference type="ARBA" id="ARBA00023125"/>
    </source>
</evidence>
<dbReference type="Pfam" id="PF00440">
    <property type="entry name" value="TetR_N"/>
    <property type="match status" value="1"/>
</dbReference>
<keyword evidence="5" id="KW-1185">Reference proteome</keyword>
<evidence type="ECO:0000259" key="3">
    <source>
        <dbReference type="PROSITE" id="PS50977"/>
    </source>
</evidence>
<dbReference type="EMBL" id="SBLC01000016">
    <property type="protein sequence ID" value="RWY40423.1"/>
    <property type="molecule type" value="Genomic_DNA"/>
</dbReference>
<evidence type="ECO:0000313" key="4">
    <source>
        <dbReference type="EMBL" id="RWY40423.1"/>
    </source>
</evidence>
<proteinExistence type="predicted"/>
<evidence type="ECO:0000256" key="2">
    <source>
        <dbReference type="PROSITE-ProRule" id="PRU00335"/>
    </source>
</evidence>
<feature type="DNA-binding region" description="H-T-H motif" evidence="2">
    <location>
        <begin position="104"/>
        <end position="123"/>
    </location>
</feature>
<feature type="domain" description="HTH tetR-type" evidence="3">
    <location>
        <begin position="81"/>
        <end position="141"/>
    </location>
</feature>
<evidence type="ECO:0000313" key="5">
    <source>
        <dbReference type="Proteomes" id="UP000287168"/>
    </source>
</evidence>
<dbReference type="InterPro" id="IPR001647">
    <property type="entry name" value="HTH_TetR"/>
</dbReference>
<name>A0A444MAH3_9RHOB</name>
<dbReference type="OrthoDB" id="3218408at2"/>
<dbReference type="SUPFAM" id="SSF46689">
    <property type="entry name" value="Homeodomain-like"/>
    <property type="match status" value="1"/>
</dbReference>
<dbReference type="InterPro" id="IPR009057">
    <property type="entry name" value="Homeodomain-like_sf"/>
</dbReference>
<dbReference type="AlphaFoldDB" id="A0A444MAH3"/>